<dbReference type="PANTHER" id="PTHR11040:SF205">
    <property type="entry name" value="ZINC TRANSPORTER ZUPT"/>
    <property type="match status" value="1"/>
</dbReference>
<feature type="transmembrane region" description="Helical" evidence="5">
    <location>
        <begin position="42"/>
        <end position="64"/>
    </location>
</feature>
<keyword evidence="3 5" id="KW-1133">Transmembrane helix</keyword>
<keyword evidence="2 5" id="KW-0812">Transmembrane</keyword>
<feature type="transmembrane region" description="Helical" evidence="5">
    <location>
        <begin position="109"/>
        <end position="125"/>
    </location>
</feature>
<keyword evidence="4 5" id="KW-0472">Membrane</keyword>
<evidence type="ECO:0000256" key="5">
    <source>
        <dbReference type="SAM" id="Phobius"/>
    </source>
</evidence>
<dbReference type="EMBL" id="JARFPL010000023">
    <property type="protein sequence ID" value="MDF0593566.1"/>
    <property type="molecule type" value="Genomic_DNA"/>
</dbReference>
<proteinExistence type="predicted"/>
<accession>A0ABT5XFR3</accession>
<evidence type="ECO:0000313" key="7">
    <source>
        <dbReference type="Proteomes" id="UP001215956"/>
    </source>
</evidence>
<feature type="transmembrane region" description="Helical" evidence="5">
    <location>
        <begin position="236"/>
        <end position="255"/>
    </location>
</feature>
<evidence type="ECO:0000256" key="1">
    <source>
        <dbReference type="ARBA" id="ARBA00004141"/>
    </source>
</evidence>
<feature type="transmembrane region" description="Helical" evidence="5">
    <location>
        <begin position="203"/>
        <end position="224"/>
    </location>
</feature>
<feature type="transmembrane region" description="Helical" evidence="5">
    <location>
        <begin position="12"/>
        <end position="35"/>
    </location>
</feature>
<evidence type="ECO:0000313" key="6">
    <source>
        <dbReference type="EMBL" id="MDF0593566.1"/>
    </source>
</evidence>
<sequence length="256" mass="27033">MGGEPSMMENVVPALILTTLAGLATGVGGLIAYFIPRPDMRYLSVSLGFATGVMIFIAFVDLFSNAREEIGAGYANLFFLGGLLTVFFLDKVVPHAHMNGRADPHCDRLYRGGIMLALGIAIHNLPEGAAVALVSMADLSLGIPIAIAIAIHNIPEGIAVSVPLYCATSDRKKASLYSFLAGMAQPLGAILAILILMPFLTDFVLNASIAFVAGIMVMICFDELIPIANSYGDEHLTNAGLIAGIFVMMVALALFQ</sequence>
<feature type="transmembrane region" description="Helical" evidence="5">
    <location>
        <begin position="131"/>
        <end position="154"/>
    </location>
</feature>
<keyword evidence="7" id="KW-1185">Reference proteome</keyword>
<dbReference type="RefSeq" id="WP_316969271.1">
    <property type="nucleotide sequence ID" value="NZ_JARFPL010000023.1"/>
</dbReference>
<feature type="transmembrane region" description="Helical" evidence="5">
    <location>
        <begin position="70"/>
        <end position="89"/>
    </location>
</feature>
<evidence type="ECO:0000256" key="2">
    <source>
        <dbReference type="ARBA" id="ARBA00022692"/>
    </source>
</evidence>
<name>A0ABT5XFR3_9EURY</name>
<dbReference type="Pfam" id="PF02535">
    <property type="entry name" value="Zip"/>
    <property type="match status" value="1"/>
</dbReference>
<comment type="caution">
    <text evidence="6">The sequence shown here is derived from an EMBL/GenBank/DDBJ whole genome shotgun (WGS) entry which is preliminary data.</text>
</comment>
<dbReference type="Proteomes" id="UP001215956">
    <property type="component" value="Unassembled WGS sequence"/>
</dbReference>
<feature type="transmembrane region" description="Helical" evidence="5">
    <location>
        <begin position="175"/>
        <end position="197"/>
    </location>
</feature>
<reference evidence="6 7" key="1">
    <citation type="submission" date="2023-03" db="EMBL/GenBank/DDBJ databases">
        <title>Whole genome sequencing of Methanotrichaceae archaeon M04Ac.</title>
        <authorList>
            <person name="Khomyakova M.A."/>
            <person name="Merkel A.Y."/>
            <person name="Slobodkin A.I."/>
        </authorList>
    </citation>
    <scope>NUCLEOTIDE SEQUENCE [LARGE SCALE GENOMIC DNA]</scope>
    <source>
        <strain evidence="6 7">M04Ac</strain>
    </source>
</reference>
<protein>
    <submittedName>
        <fullName evidence="6">Zinc transporter ZupT</fullName>
    </submittedName>
</protein>
<comment type="subcellular location">
    <subcellularLocation>
        <location evidence="1">Membrane</location>
        <topology evidence="1">Multi-pass membrane protein</topology>
    </subcellularLocation>
</comment>
<dbReference type="InterPro" id="IPR003689">
    <property type="entry name" value="ZIP"/>
</dbReference>
<evidence type="ECO:0000256" key="3">
    <source>
        <dbReference type="ARBA" id="ARBA00022989"/>
    </source>
</evidence>
<gene>
    <name evidence="6" type="primary">zupT</name>
    <name evidence="6" type="ORF">P0O24_08225</name>
</gene>
<dbReference type="NCBIfam" id="NF003243">
    <property type="entry name" value="PRK04201.1"/>
    <property type="match status" value="1"/>
</dbReference>
<organism evidence="6 7">
    <name type="scientific">Candidatus Methanocrinis alkalitolerans</name>
    <dbReference type="NCBI Taxonomy" id="3033395"/>
    <lineage>
        <taxon>Archaea</taxon>
        <taxon>Methanobacteriati</taxon>
        <taxon>Methanobacteriota</taxon>
        <taxon>Stenosarchaea group</taxon>
        <taxon>Methanomicrobia</taxon>
        <taxon>Methanotrichales</taxon>
        <taxon>Methanotrichaceae</taxon>
        <taxon>Methanocrinis</taxon>
    </lineage>
</organism>
<dbReference type="PANTHER" id="PTHR11040">
    <property type="entry name" value="ZINC/IRON TRANSPORTER"/>
    <property type="match status" value="1"/>
</dbReference>
<evidence type="ECO:0000256" key="4">
    <source>
        <dbReference type="ARBA" id="ARBA00023136"/>
    </source>
</evidence>